<sequence>MSILISVIILVGVLLNFIFSLREGKDERWKHIISRPLNYAFSLLFMGYTGGNLISAYYNFDLITYKMYYDYLFSGVLVVYIILLLIERRKLS</sequence>
<comment type="caution">
    <text evidence="2">The sequence shown here is derived from an EMBL/GenBank/DDBJ whole genome shotgun (WGS) entry which is preliminary data.</text>
</comment>
<feature type="transmembrane region" description="Helical" evidence="1">
    <location>
        <begin position="68"/>
        <end position="86"/>
    </location>
</feature>
<accession>A0ABU0L6W1</accession>
<evidence type="ECO:0000313" key="3">
    <source>
        <dbReference type="Proteomes" id="UP001242811"/>
    </source>
</evidence>
<keyword evidence="1" id="KW-1133">Transmembrane helix</keyword>
<dbReference type="EMBL" id="JAUSWA010000048">
    <property type="protein sequence ID" value="MDQ0496955.1"/>
    <property type="molecule type" value="Genomic_DNA"/>
</dbReference>
<organism evidence="2 3">
    <name type="scientific">Paenibacillus brasilensis</name>
    <dbReference type="NCBI Taxonomy" id="128574"/>
    <lineage>
        <taxon>Bacteria</taxon>
        <taxon>Bacillati</taxon>
        <taxon>Bacillota</taxon>
        <taxon>Bacilli</taxon>
        <taxon>Bacillales</taxon>
        <taxon>Paenibacillaceae</taxon>
        <taxon>Paenibacillus</taxon>
    </lineage>
</organism>
<keyword evidence="1" id="KW-0472">Membrane</keyword>
<gene>
    <name evidence="2" type="ORF">QOZ95_005155</name>
</gene>
<keyword evidence="3" id="KW-1185">Reference proteome</keyword>
<keyword evidence="1" id="KW-0812">Transmembrane</keyword>
<protein>
    <submittedName>
        <fullName evidence="2">Polyferredoxin</fullName>
    </submittedName>
</protein>
<feature type="transmembrane region" description="Helical" evidence="1">
    <location>
        <begin position="36"/>
        <end position="56"/>
    </location>
</feature>
<reference evidence="2 3" key="1">
    <citation type="submission" date="2023-07" db="EMBL/GenBank/DDBJ databases">
        <title>Genomic Encyclopedia of Type Strains, Phase IV (KMG-IV): sequencing the most valuable type-strain genomes for metagenomic binning, comparative biology and taxonomic classification.</title>
        <authorList>
            <person name="Goeker M."/>
        </authorList>
    </citation>
    <scope>NUCLEOTIDE SEQUENCE [LARGE SCALE GENOMIC DNA]</scope>
    <source>
        <strain evidence="2 3">DSM 14914</strain>
    </source>
</reference>
<evidence type="ECO:0000313" key="2">
    <source>
        <dbReference type="EMBL" id="MDQ0496955.1"/>
    </source>
</evidence>
<name>A0ABU0L6W1_9BACL</name>
<dbReference type="Proteomes" id="UP001242811">
    <property type="component" value="Unassembled WGS sequence"/>
</dbReference>
<proteinExistence type="predicted"/>
<feature type="transmembrane region" description="Helical" evidence="1">
    <location>
        <begin position="6"/>
        <end position="24"/>
    </location>
</feature>
<evidence type="ECO:0000256" key="1">
    <source>
        <dbReference type="SAM" id="Phobius"/>
    </source>
</evidence>